<feature type="transmembrane region" description="Helical" evidence="9">
    <location>
        <begin position="927"/>
        <end position="948"/>
    </location>
</feature>
<evidence type="ECO:0000256" key="5">
    <source>
        <dbReference type="ARBA" id="ARBA00022989"/>
    </source>
</evidence>
<keyword evidence="3" id="KW-0547">Nucleotide-binding</keyword>
<dbReference type="SUPFAM" id="SSF81653">
    <property type="entry name" value="Calcium ATPase, transduction domain A"/>
    <property type="match status" value="1"/>
</dbReference>
<dbReference type="InterPro" id="IPR006068">
    <property type="entry name" value="ATPase_P-typ_cation-transptr_C"/>
</dbReference>
<feature type="compositionally biased region" description="Low complexity" evidence="8">
    <location>
        <begin position="539"/>
        <end position="555"/>
    </location>
</feature>
<evidence type="ECO:0000256" key="3">
    <source>
        <dbReference type="ARBA" id="ARBA00022741"/>
    </source>
</evidence>
<dbReference type="GO" id="GO:0005886">
    <property type="term" value="C:plasma membrane"/>
    <property type="evidence" value="ECO:0007669"/>
    <property type="project" value="UniProtKB-SubCell"/>
</dbReference>
<dbReference type="SUPFAM" id="SSF56784">
    <property type="entry name" value="HAD-like"/>
    <property type="match status" value="1"/>
</dbReference>
<feature type="transmembrane region" description="Helical" evidence="9">
    <location>
        <begin position="960"/>
        <end position="982"/>
    </location>
</feature>
<dbReference type="Gene3D" id="3.40.1110.10">
    <property type="entry name" value="Calcium-transporting ATPase, cytoplasmic domain N"/>
    <property type="match status" value="2"/>
</dbReference>
<dbReference type="Gene3D" id="3.40.50.1000">
    <property type="entry name" value="HAD superfamily/HAD-like"/>
    <property type="match status" value="2"/>
</dbReference>
<dbReference type="Pfam" id="PF00122">
    <property type="entry name" value="E1-E2_ATPase"/>
    <property type="match status" value="1"/>
</dbReference>
<organism evidence="11 12">
    <name type="scientific">Actinacidiphila reveromycinica</name>
    <dbReference type="NCBI Taxonomy" id="659352"/>
    <lineage>
        <taxon>Bacteria</taxon>
        <taxon>Bacillati</taxon>
        <taxon>Actinomycetota</taxon>
        <taxon>Actinomycetes</taxon>
        <taxon>Kitasatosporales</taxon>
        <taxon>Streptomycetaceae</taxon>
        <taxon>Actinacidiphila</taxon>
    </lineage>
</organism>
<evidence type="ECO:0000256" key="4">
    <source>
        <dbReference type="ARBA" id="ARBA00022840"/>
    </source>
</evidence>
<evidence type="ECO:0000256" key="6">
    <source>
        <dbReference type="ARBA" id="ARBA00023136"/>
    </source>
</evidence>
<feature type="compositionally biased region" description="Basic and acidic residues" evidence="8">
    <location>
        <begin position="607"/>
        <end position="616"/>
    </location>
</feature>
<evidence type="ECO:0000256" key="8">
    <source>
        <dbReference type="SAM" id="MobiDB-lite"/>
    </source>
</evidence>
<evidence type="ECO:0000256" key="9">
    <source>
        <dbReference type="SAM" id="Phobius"/>
    </source>
</evidence>
<keyword evidence="2 9" id="KW-0812">Transmembrane</keyword>
<proteinExistence type="predicted"/>
<dbReference type="InterPro" id="IPR023299">
    <property type="entry name" value="ATPase_P-typ_cyto_dom_N"/>
</dbReference>
<dbReference type="RefSeq" id="WP_202234369.1">
    <property type="nucleotide sequence ID" value="NZ_AP018365.1"/>
</dbReference>
<evidence type="ECO:0000313" key="12">
    <source>
        <dbReference type="Proteomes" id="UP000595703"/>
    </source>
</evidence>
<keyword evidence="12" id="KW-1185">Reference proteome</keyword>
<dbReference type="SUPFAM" id="SSF81660">
    <property type="entry name" value="Metal cation-transporting ATPase, ATP-binding domain N"/>
    <property type="match status" value="1"/>
</dbReference>
<evidence type="ECO:0000256" key="7">
    <source>
        <dbReference type="ARBA" id="ARBA00049360"/>
    </source>
</evidence>
<feature type="region of interest" description="Disordered" evidence="8">
    <location>
        <begin position="1"/>
        <end position="25"/>
    </location>
</feature>
<feature type="domain" description="Cation-transporting P-type ATPase N-terminal" evidence="10">
    <location>
        <begin position="27"/>
        <end position="100"/>
    </location>
</feature>
<comment type="catalytic activity">
    <reaction evidence="7">
        <text>ATP + H2O = ADP + phosphate + H(+)</text>
        <dbReference type="Rhea" id="RHEA:13065"/>
        <dbReference type="ChEBI" id="CHEBI:15377"/>
        <dbReference type="ChEBI" id="CHEBI:15378"/>
        <dbReference type="ChEBI" id="CHEBI:30616"/>
        <dbReference type="ChEBI" id="CHEBI:43474"/>
        <dbReference type="ChEBI" id="CHEBI:456216"/>
    </reaction>
</comment>
<evidence type="ECO:0000259" key="10">
    <source>
        <dbReference type="SMART" id="SM00831"/>
    </source>
</evidence>
<reference evidence="11 12" key="2">
    <citation type="journal article" date="2011" name="J. Antibiot.">
        <title>Furaquinocins I and J: novel polyketide isoprenoid hybrid compounds from Streptomyces reveromyceticus SN-593.</title>
        <authorList>
            <person name="Panthee S."/>
            <person name="Takahashi S."/>
            <person name="Takagi H."/>
            <person name="Nogawa T."/>
            <person name="Oowada E."/>
            <person name="Uramoto M."/>
            <person name="Osada H."/>
        </authorList>
    </citation>
    <scope>NUCLEOTIDE SEQUENCE [LARGE SCALE GENOMIC DNA]</scope>
    <source>
        <strain evidence="11 12">SN-593</strain>
    </source>
</reference>
<accession>A0A7U3UT79</accession>
<dbReference type="Pfam" id="PF00689">
    <property type="entry name" value="Cation_ATPase_C"/>
    <property type="match status" value="1"/>
</dbReference>
<dbReference type="Pfam" id="PF00690">
    <property type="entry name" value="Cation_ATPase_N"/>
    <property type="match status" value="1"/>
</dbReference>
<dbReference type="InterPro" id="IPR023214">
    <property type="entry name" value="HAD_sf"/>
</dbReference>
<dbReference type="PROSITE" id="PS00154">
    <property type="entry name" value="ATPASE_E1_E2"/>
    <property type="match status" value="1"/>
</dbReference>
<dbReference type="InterPro" id="IPR023298">
    <property type="entry name" value="ATPase_P-typ_TM_dom_sf"/>
</dbReference>
<dbReference type="EMBL" id="AP018365">
    <property type="protein sequence ID" value="BBA98193.1"/>
    <property type="molecule type" value="Genomic_DNA"/>
</dbReference>
<keyword evidence="4" id="KW-0067">ATP-binding</keyword>
<protein>
    <submittedName>
        <fullName evidence="11">Putative transport ATPase</fullName>
    </submittedName>
</protein>
<keyword evidence="6 9" id="KW-0472">Membrane</keyword>
<dbReference type="Proteomes" id="UP000595703">
    <property type="component" value="Chromosome"/>
</dbReference>
<dbReference type="AlphaFoldDB" id="A0A7U3UT79"/>
<keyword evidence="5 9" id="KW-1133">Transmembrane helix</keyword>
<dbReference type="Gene3D" id="1.20.1110.10">
    <property type="entry name" value="Calcium-transporting ATPase, transmembrane domain"/>
    <property type="match status" value="2"/>
</dbReference>
<dbReference type="InterPro" id="IPR059000">
    <property type="entry name" value="ATPase_P-type_domA"/>
</dbReference>
<reference evidence="11 12" key="3">
    <citation type="journal article" date="2011" name="Nat. Chem. Biol.">
        <title>Reveromycin A biosynthesis uses RevG and RevJ for stereospecific spiroacetal formation.</title>
        <authorList>
            <person name="Takahashi S."/>
            <person name="Toyoda A."/>
            <person name="Sekiyama Y."/>
            <person name="Takagi H."/>
            <person name="Nogawa T."/>
            <person name="Uramoto M."/>
            <person name="Suzuki R."/>
            <person name="Koshino H."/>
            <person name="Kumano T."/>
            <person name="Panthee S."/>
            <person name="Dairi T."/>
            <person name="Ishikawa J."/>
            <person name="Ikeda H."/>
            <person name="Sakaki Y."/>
            <person name="Osada H."/>
        </authorList>
    </citation>
    <scope>NUCLEOTIDE SEQUENCE [LARGE SCALE GENOMIC DNA]</scope>
    <source>
        <strain evidence="11 12">SN-593</strain>
    </source>
</reference>
<dbReference type="Gene3D" id="2.70.150.10">
    <property type="entry name" value="Calcium-transporting ATPase, cytoplasmic transduction domain A"/>
    <property type="match status" value="1"/>
</dbReference>
<gene>
    <name evidence="11" type="ORF">RVR_4288</name>
</gene>
<evidence type="ECO:0000313" key="11">
    <source>
        <dbReference type="EMBL" id="BBA98193.1"/>
    </source>
</evidence>
<comment type="subcellular location">
    <subcellularLocation>
        <location evidence="1">Cell membrane</location>
        <topology evidence="1">Multi-pass membrane protein</topology>
    </subcellularLocation>
</comment>
<dbReference type="InterPro" id="IPR001757">
    <property type="entry name" value="P_typ_ATPase"/>
</dbReference>
<evidence type="ECO:0000256" key="1">
    <source>
        <dbReference type="ARBA" id="ARBA00004651"/>
    </source>
</evidence>
<dbReference type="PRINTS" id="PR00120">
    <property type="entry name" value="HATPASE"/>
</dbReference>
<dbReference type="PANTHER" id="PTHR42861">
    <property type="entry name" value="CALCIUM-TRANSPORTING ATPASE"/>
    <property type="match status" value="1"/>
</dbReference>
<evidence type="ECO:0000256" key="2">
    <source>
        <dbReference type="ARBA" id="ARBA00022692"/>
    </source>
</evidence>
<dbReference type="InterPro" id="IPR004014">
    <property type="entry name" value="ATPase_P-typ_cation-transptr_N"/>
</dbReference>
<feature type="compositionally biased region" description="Low complexity" evidence="8">
    <location>
        <begin position="593"/>
        <end position="605"/>
    </location>
</feature>
<feature type="region of interest" description="Disordered" evidence="8">
    <location>
        <begin position="572"/>
        <end position="616"/>
    </location>
</feature>
<dbReference type="SMART" id="SM00831">
    <property type="entry name" value="Cation_ATPase_N"/>
    <property type="match status" value="1"/>
</dbReference>
<dbReference type="GO" id="GO:0016887">
    <property type="term" value="F:ATP hydrolysis activity"/>
    <property type="evidence" value="ECO:0007669"/>
    <property type="project" value="InterPro"/>
</dbReference>
<reference evidence="11 12" key="1">
    <citation type="journal article" date="2010" name="J. Bacteriol.">
        <title>Biochemical characterization of a novel indole prenyltransferase from Streptomyces sp. SN-593.</title>
        <authorList>
            <person name="Takahashi S."/>
            <person name="Takagi H."/>
            <person name="Toyoda A."/>
            <person name="Uramoto M."/>
            <person name="Nogawa T."/>
            <person name="Ueki M."/>
            <person name="Sakaki Y."/>
            <person name="Osada H."/>
        </authorList>
    </citation>
    <scope>NUCLEOTIDE SEQUENCE [LARGE SCALE GENOMIC DNA]</scope>
    <source>
        <strain evidence="11 12">SN-593</strain>
    </source>
</reference>
<sequence>MAWAPDRPAGSARPPTARSPTAGRHDALADAPALAVLRGLDSGPRGLTEAEAEERLARHGENTIPGRRPASWPRRYARALRDPFTAVLLALGPVSALVAAWGTACVITGLVLVSSALRSRTEYQADRSADGLRHLVAATATVRRRSTPTAAPRFREIPVELLVPGDVIRLGPGDVIPADVRLLRTQNLALHQAALTGESAPVAKRPDDAPPAAAGEFERAHACFQGSSVASGSGTALVTATGADTHFARAYPARSRRRESAFDRAVNGISWMLIRFMLLTPPLVLLADAAVRGRGLETVPFAVAVAVGLTPEMLPVVVTTVLARKAAALAREHGVIVRWLPALHNIGAVDVLCTDKTGTLTCDRPVLDSALDPFGRPDPEVLHWAAVNSLWTLQLADLPVPDALDEAVLDAVAEPRSGTARPGLPPAYDTYDGVAALPFDPVRRMATAVVRAPGRHGRHTLVVKGSVEEVLARCTRLHATPPAGVQVNGPAAGVQVPAPVAGVQSVEPPGTVRASAPATAAQVPAPPAGVRSPQPPDTVRASAPATAAHAAAPPAPGVVVRAEDLAEDLSAPGAPLLRAVPGSGPREADADRPTGGAATGACAAEPAEDRGGERQLDDAERERLLGFAAGQAGQGLRLLAVALAERPARRGRYGPADERDLAFAGFVVLRDAPADTAADALAALAGRGVAVKVLTGDHPGTAARVFRDLGLEPGGVLTGARIDGMDDEELARRAERTAVFARCTPQHKVRVVRALRAAGHTTGFLGDGVNDLPALHAADVGICPRDAVDVTREAADVVLAAKDLTAIDHAVTAGRHATGTIATYLRIALSSNLGNVIAMLAAGVLLPFLPMLPAQVLLQNLCFDAAQLALAYDQPAPDALRHPSPLRPRDFLRFITAFGLVNAAADLATFAALALTVPASIHASGQAAFHSGWFTENLITQALVMVLLRAGTRAPAPIRAAAGALAAIGLLIPLPPLAGALGAAPLPLTYYLLLAAILAVYALVLLAAGSRHGGGAARWAADR</sequence>
<dbReference type="Pfam" id="PF00702">
    <property type="entry name" value="Hydrolase"/>
    <property type="match status" value="1"/>
</dbReference>
<feature type="transmembrane region" description="Helical" evidence="9">
    <location>
        <begin position="988"/>
        <end position="1008"/>
    </location>
</feature>
<feature type="region of interest" description="Disordered" evidence="8">
    <location>
        <begin position="505"/>
        <end position="555"/>
    </location>
</feature>
<dbReference type="NCBIfam" id="TIGR01494">
    <property type="entry name" value="ATPase_P-type"/>
    <property type="match status" value="2"/>
</dbReference>
<feature type="compositionally biased region" description="Low complexity" evidence="8">
    <location>
        <begin position="514"/>
        <end position="523"/>
    </location>
</feature>
<dbReference type="KEGG" id="arev:RVR_4288"/>
<feature type="transmembrane region" description="Helical" evidence="9">
    <location>
        <begin position="891"/>
        <end position="915"/>
    </location>
</feature>
<dbReference type="GO" id="GO:0005524">
    <property type="term" value="F:ATP binding"/>
    <property type="evidence" value="ECO:0007669"/>
    <property type="project" value="UniProtKB-KW"/>
</dbReference>
<dbReference type="InterPro" id="IPR018303">
    <property type="entry name" value="ATPase_P-typ_P_site"/>
</dbReference>
<dbReference type="PRINTS" id="PR00119">
    <property type="entry name" value="CATATPASE"/>
</dbReference>
<dbReference type="Pfam" id="PF13246">
    <property type="entry name" value="Cation_ATPase"/>
    <property type="match status" value="1"/>
</dbReference>
<dbReference type="InterPro" id="IPR008250">
    <property type="entry name" value="ATPase_P-typ_transduc_dom_A_sf"/>
</dbReference>
<dbReference type="SUPFAM" id="SSF81665">
    <property type="entry name" value="Calcium ATPase, transmembrane domain M"/>
    <property type="match status" value="1"/>
</dbReference>
<dbReference type="InterPro" id="IPR036412">
    <property type="entry name" value="HAD-like_sf"/>
</dbReference>
<name>A0A7U3UT79_9ACTN</name>
<reference evidence="11 12" key="4">
    <citation type="journal article" date="2020" name="Sci. Rep.">
        <title>beta-carboline chemical signals induce reveromycin production through a LuxR family regulator in Streptomyces sp. SN-593.</title>
        <authorList>
            <person name="Panthee S."/>
            <person name="Kito N."/>
            <person name="Hayashi T."/>
            <person name="Shimizu T."/>
            <person name="Ishikawa J."/>
            <person name="Hamamoto H."/>
            <person name="Osada H."/>
            <person name="Takahashi S."/>
        </authorList>
    </citation>
    <scope>NUCLEOTIDE SEQUENCE [LARGE SCALE GENOMIC DNA]</scope>
    <source>
        <strain evidence="11 12">SN-593</strain>
    </source>
</reference>